<proteinExistence type="predicted"/>
<dbReference type="EMBL" id="QGNW01000054">
    <property type="protein sequence ID" value="RVX05846.1"/>
    <property type="molecule type" value="Genomic_DNA"/>
</dbReference>
<protein>
    <submittedName>
        <fullName evidence="1">Uncharacterized protein</fullName>
    </submittedName>
</protein>
<reference evidence="1 2" key="1">
    <citation type="journal article" date="2018" name="PLoS Genet.">
        <title>Population sequencing reveals clonal diversity and ancestral inbreeding in the grapevine cultivar Chardonnay.</title>
        <authorList>
            <person name="Roach M.J."/>
            <person name="Johnson D.L."/>
            <person name="Bohlmann J."/>
            <person name="van Vuuren H.J."/>
            <person name="Jones S.J."/>
            <person name="Pretorius I.S."/>
            <person name="Schmidt S.A."/>
            <person name="Borneman A.R."/>
        </authorList>
    </citation>
    <scope>NUCLEOTIDE SEQUENCE [LARGE SCALE GENOMIC DNA]</scope>
    <source>
        <strain evidence="2">cv. Chardonnay</strain>
        <tissue evidence="1">Leaf</tissue>
    </source>
</reference>
<evidence type="ECO:0000313" key="2">
    <source>
        <dbReference type="Proteomes" id="UP000288805"/>
    </source>
</evidence>
<accession>A0A438JAC9</accession>
<dbReference type="Proteomes" id="UP000288805">
    <property type="component" value="Unassembled WGS sequence"/>
</dbReference>
<gene>
    <name evidence="1" type="ORF">CK203_023835</name>
</gene>
<organism evidence="1 2">
    <name type="scientific">Vitis vinifera</name>
    <name type="common">Grape</name>
    <dbReference type="NCBI Taxonomy" id="29760"/>
    <lineage>
        <taxon>Eukaryota</taxon>
        <taxon>Viridiplantae</taxon>
        <taxon>Streptophyta</taxon>
        <taxon>Embryophyta</taxon>
        <taxon>Tracheophyta</taxon>
        <taxon>Spermatophyta</taxon>
        <taxon>Magnoliopsida</taxon>
        <taxon>eudicotyledons</taxon>
        <taxon>Gunneridae</taxon>
        <taxon>Pentapetalae</taxon>
        <taxon>rosids</taxon>
        <taxon>Vitales</taxon>
        <taxon>Vitaceae</taxon>
        <taxon>Viteae</taxon>
        <taxon>Vitis</taxon>
    </lineage>
</organism>
<name>A0A438JAC9_VITVI</name>
<comment type="caution">
    <text evidence="1">The sequence shown here is derived from an EMBL/GenBank/DDBJ whole genome shotgun (WGS) entry which is preliminary data.</text>
</comment>
<evidence type="ECO:0000313" key="1">
    <source>
        <dbReference type="EMBL" id="RVX05846.1"/>
    </source>
</evidence>
<sequence length="96" mass="11017">MPEPTVEASLDMIGRRLDDMLSTSFNPHILSYESPMGFLVSKFTIMDAILQIFKRSINPYTSFFESLAKKPPASMDDLFRRMDKYAMLEDDVRVAS</sequence>
<dbReference type="AlphaFoldDB" id="A0A438JAC9"/>